<keyword evidence="1" id="KW-0472">Membrane</keyword>
<sequence length="58" mass="6831">MLQLLEPRRHSTRGFLILTRTLFQSLLALMLLLVQGKFLLISNHESLKWRCWTSILPP</sequence>
<organism evidence="2">
    <name type="scientific">Arundo donax</name>
    <name type="common">Giant reed</name>
    <name type="synonym">Donax arundinaceus</name>
    <dbReference type="NCBI Taxonomy" id="35708"/>
    <lineage>
        <taxon>Eukaryota</taxon>
        <taxon>Viridiplantae</taxon>
        <taxon>Streptophyta</taxon>
        <taxon>Embryophyta</taxon>
        <taxon>Tracheophyta</taxon>
        <taxon>Spermatophyta</taxon>
        <taxon>Magnoliopsida</taxon>
        <taxon>Liliopsida</taxon>
        <taxon>Poales</taxon>
        <taxon>Poaceae</taxon>
        <taxon>PACMAD clade</taxon>
        <taxon>Arundinoideae</taxon>
        <taxon>Arundineae</taxon>
        <taxon>Arundo</taxon>
    </lineage>
</organism>
<keyword evidence="1" id="KW-0812">Transmembrane</keyword>
<reference evidence="2" key="1">
    <citation type="submission" date="2014-09" db="EMBL/GenBank/DDBJ databases">
        <authorList>
            <person name="Magalhaes I.L.F."/>
            <person name="Oliveira U."/>
            <person name="Santos F.R."/>
            <person name="Vidigal T.H.D.A."/>
            <person name="Brescovit A.D."/>
            <person name="Santos A.J."/>
        </authorList>
    </citation>
    <scope>NUCLEOTIDE SEQUENCE</scope>
    <source>
        <tissue evidence="2">Shoot tissue taken approximately 20 cm above the soil surface</tissue>
    </source>
</reference>
<name>A0A0A9FC04_ARUDO</name>
<evidence type="ECO:0000256" key="1">
    <source>
        <dbReference type="SAM" id="Phobius"/>
    </source>
</evidence>
<proteinExistence type="predicted"/>
<feature type="transmembrane region" description="Helical" evidence="1">
    <location>
        <begin position="21"/>
        <end position="40"/>
    </location>
</feature>
<evidence type="ECO:0000313" key="2">
    <source>
        <dbReference type="EMBL" id="JAE07631.1"/>
    </source>
</evidence>
<dbReference type="AlphaFoldDB" id="A0A0A9FC04"/>
<dbReference type="EMBL" id="GBRH01190265">
    <property type="protein sequence ID" value="JAE07631.1"/>
    <property type="molecule type" value="Transcribed_RNA"/>
</dbReference>
<reference evidence="2" key="2">
    <citation type="journal article" date="2015" name="Data Brief">
        <title>Shoot transcriptome of the giant reed, Arundo donax.</title>
        <authorList>
            <person name="Barrero R.A."/>
            <person name="Guerrero F.D."/>
            <person name="Moolhuijzen P."/>
            <person name="Goolsby J.A."/>
            <person name="Tidwell J."/>
            <person name="Bellgard S.E."/>
            <person name="Bellgard M.I."/>
        </authorList>
    </citation>
    <scope>NUCLEOTIDE SEQUENCE</scope>
    <source>
        <tissue evidence="2">Shoot tissue taken approximately 20 cm above the soil surface</tissue>
    </source>
</reference>
<accession>A0A0A9FC04</accession>
<protein>
    <submittedName>
        <fullName evidence="2">Uncharacterized protein</fullName>
    </submittedName>
</protein>
<keyword evidence="1" id="KW-1133">Transmembrane helix</keyword>